<evidence type="ECO:0000256" key="3">
    <source>
        <dbReference type="ARBA" id="ARBA00022490"/>
    </source>
</evidence>
<dbReference type="InterPro" id="IPR035979">
    <property type="entry name" value="RBD_domain_sf"/>
</dbReference>
<dbReference type="InterPro" id="IPR047131">
    <property type="entry name" value="RBFOX1-like"/>
</dbReference>
<comment type="caution">
    <text evidence="11">The sequence shown here is derived from an EMBL/GenBank/DDBJ whole genome shotgun (WGS) entry which is preliminary data.</text>
</comment>
<feature type="compositionally biased region" description="Pro residues" evidence="9">
    <location>
        <begin position="52"/>
        <end position="67"/>
    </location>
</feature>
<dbReference type="InterPro" id="IPR012677">
    <property type="entry name" value="Nucleotide-bd_a/b_plait_sf"/>
</dbReference>
<keyword evidence="3" id="KW-0963">Cytoplasm</keyword>
<dbReference type="GO" id="GO:0008380">
    <property type="term" value="P:RNA splicing"/>
    <property type="evidence" value="ECO:0007669"/>
    <property type="project" value="UniProtKB-KW"/>
</dbReference>
<sequence>MVQTGMTGHFGAAAPAAGFPTQNGEVKAADDKPAVPLLPPPAGAAAAGAGPPFSPPPPQVAPAPEPPSGLVGSPAVAAAAVIAQQQQQTHAQQNYKCEPLTQETEHQQNGTAQPPPTSEASDSTKQAQGTQAATELANQPKRLHVSNIPFRFRDPDLRAMFGQFGPILDVEIIFNERGSKGFGFVTFANSADAERARDRLHGTVVEGRKIEVCMTYSSTCSTGLSRPSPVKQGQNPRVAGLLALVTNRSDLPPSRSRAAEEVNNATARVQTKKPPALPAVPVIPWPADAATLRAGVAAIQRGRARAAYPAAAAAAFARHPTPLAGTLHGYTPVLNTLPVDGGVYYDPFLAAHAADPNYTRLQAAAAAAAAAPLLKTPLSTAPQASYAAAATYTAVAARYGAAAAAQPILISDMELDLWLDTGQLFIVAVTIDLHPTEHIRSSHKEAQT</sequence>
<comment type="subcellular location">
    <subcellularLocation>
        <location evidence="2">Cytoplasm</location>
    </subcellularLocation>
    <subcellularLocation>
        <location evidence="1">Nucleus</location>
    </subcellularLocation>
</comment>
<organism evidence="11 12">
    <name type="scientific">Rhynchophorus ferrugineus</name>
    <name type="common">Red palm weevil</name>
    <name type="synonym">Curculio ferrugineus</name>
    <dbReference type="NCBI Taxonomy" id="354439"/>
    <lineage>
        <taxon>Eukaryota</taxon>
        <taxon>Metazoa</taxon>
        <taxon>Ecdysozoa</taxon>
        <taxon>Arthropoda</taxon>
        <taxon>Hexapoda</taxon>
        <taxon>Insecta</taxon>
        <taxon>Pterygota</taxon>
        <taxon>Neoptera</taxon>
        <taxon>Endopterygota</taxon>
        <taxon>Coleoptera</taxon>
        <taxon>Polyphaga</taxon>
        <taxon>Cucujiformia</taxon>
        <taxon>Curculionidae</taxon>
        <taxon>Dryophthorinae</taxon>
        <taxon>Rhynchophorus</taxon>
    </lineage>
</organism>
<dbReference type="OrthoDB" id="5382468at2759"/>
<dbReference type="CDD" id="cd12407">
    <property type="entry name" value="RRM_FOX1_like"/>
    <property type="match status" value="1"/>
</dbReference>
<dbReference type="Gene3D" id="3.30.70.330">
    <property type="match status" value="1"/>
</dbReference>
<keyword evidence="4" id="KW-0507">mRNA processing</keyword>
<keyword evidence="12" id="KW-1185">Reference proteome</keyword>
<feature type="compositionally biased region" description="Polar residues" evidence="9">
    <location>
        <begin position="107"/>
        <end position="137"/>
    </location>
</feature>
<accession>A0A834IQB2</accession>
<feature type="region of interest" description="Disordered" evidence="9">
    <location>
        <begin position="103"/>
        <end position="140"/>
    </location>
</feature>
<dbReference type="PROSITE" id="PS50102">
    <property type="entry name" value="RRM"/>
    <property type="match status" value="1"/>
</dbReference>
<evidence type="ECO:0000256" key="4">
    <source>
        <dbReference type="ARBA" id="ARBA00022664"/>
    </source>
</evidence>
<evidence type="ECO:0000256" key="2">
    <source>
        <dbReference type="ARBA" id="ARBA00004496"/>
    </source>
</evidence>
<evidence type="ECO:0000313" key="11">
    <source>
        <dbReference type="EMBL" id="KAF7278082.1"/>
    </source>
</evidence>
<keyword evidence="6" id="KW-0508">mRNA splicing</keyword>
<evidence type="ECO:0000256" key="5">
    <source>
        <dbReference type="ARBA" id="ARBA00022884"/>
    </source>
</evidence>
<dbReference type="EMBL" id="JAACXV010000408">
    <property type="protein sequence ID" value="KAF7278082.1"/>
    <property type="molecule type" value="Genomic_DNA"/>
</dbReference>
<dbReference type="GO" id="GO:0007399">
    <property type="term" value="P:nervous system development"/>
    <property type="evidence" value="ECO:0007669"/>
    <property type="project" value="InterPro"/>
</dbReference>
<dbReference type="SUPFAM" id="SSF54928">
    <property type="entry name" value="RNA-binding domain, RBD"/>
    <property type="match status" value="1"/>
</dbReference>
<dbReference type="Pfam" id="PF00076">
    <property type="entry name" value="RRM_1"/>
    <property type="match status" value="1"/>
</dbReference>
<gene>
    <name evidence="11" type="ORF">GWI33_008847</name>
</gene>
<name>A0A834IQB2_RHYFE</name>
<evidence type="ECO:0000256" key="6">
    <source>
        <dbReference type="ARBA" id="ARBA00023187"/>
    </source>
</evidence>
<dbReference type="GO" id="GO:0000381">
    <property type="term" value="P:regulation of alternative mRNA splicing, via spliceosome"/>
    <property type="evidence" value="ECO:0007669"/>
    <property type="project" value="InterPro"/>
</dbReference>
<keyword evidence="5 8" id="KW-0694">RNA-binding</keyword>
<dbReference type="PANTHER" id="PTHR15597:SF22">
    <property type="entry name" value="RNA-BINDING FOX PROTEIN 1, ISOFORM H"/>
    <property type="match status" value="1"/>
</dbReference>
<dbReference type="PANTHER" id="PTHR15597">
    <property type="entry name" value="ATAXIN 2-BINDING PROTEIN 1-RELATED"/>
    <property type="match status" value="1"/>
</dbReference>
<evidence type="ECO:0000313" key="12">
    <source>
        <dbReference type="Proteomes" id="UP000625711"/>
    </source>
</evidence>
<dbReference type="GO" id="GO:0003729">
    <property type="term" value="F:mRNA binding"/>
    <property type="evidence" value="ECO:0007669"/>
    <property type="project" value="TreeGrafter"/>
</dbReference>
<feature type="compositionally biased region" description="Low complexity" evidence="9">
    <location>
        <begin position="10"/>
        <end position="20"/>
    </location>
</feature>
<protein>
    <recommendedName>
        <fullName evidence="10">RRM domain-containing protein</fullName>
    </recommendedName>
</protein>
<keyword evidence="7" id="KW-0539">Nucleus</keyword>
<dbReference type="InterPro" id="IPR034237">
    <property type="entry name" value="FOX1_RRM"/>
</dbReference>
<dbReference type="FunFam" id="3.30.70.330:FF:000375">
    <property type="entry name" value="RNA binding fox-1 homolog 1"/>
    <property type="match status" value="1"/>
</dbReference>
<reference evidence="11" key="1">
    <citation type="submission" date="2020-08" db="EMBL/GenBank/DDBJ databases">
        <title>Genome sequencing and assembly of the red palm weevil Rhynchophorus ferrugineus.</title>
        <authorList>
            <person name="Dias G.B."/>
            <person name="Bergman C.M."/>
            <person name="Manee M."/>
        </authorList>
    </citation>
    <scope>NUCLEOTIDE SEQUENCE</scope>
    <source>
        <strain evidence="11">AA-2017</strain>
        <tissue evidence="11">Whole larva</tissue>
    </source>
</reference>
<evidence type="ECO:0000256" key="9">
    <source>
        <dbReference type="SAM" id="MobiDB-lite"/>
    </source>
</evidence>
<dbReference type="SMART" id="SM00360">
    <property type="entry name" value="RRM"/>
    <property type="match status" value="1"/>
</dbReference>
<dbReference type="Proteomes" id="UP000625711">
    <property type="component" value="Unassembled WGS sequence"/>
</dbReference>
<dbReference type="InterPro" id="IPR000504">
    <property type="entry name" value="RRM_dom"/>
</dbReference>
<dbReference type="GO" id="GO:0006397">
    <property type="term" value="P:mRNA processing"/>
    <property type="evidence" value="ECO:0007669"/>
    <property type="project" value="UniProtKB-KW"/>
</dbReference>
<dbReference type="GO" id="GO:0005737">
    <property type="term" value="C:cytoplasm"/>
    <property type="evidence" value="ECO:0007669"/>
    <property type="project" value="UniProtKB-SubCell"/>
</dbReference>
<dbReference type="GO" id="GO:0005634">
    <property type="term" value="C:nucleus"/>
    <property type="evidence" value="ECO:0007669"/>
    <property type="project" value="UniProtKB-SubCell"/>
</dbReference>
<evidence type="ECO:0000256" key="1">
    <source>
        <dbReference type="ARBA" id="ARBA00004123"/>
    </source>
</evidence>
<evidence type="ECO:0000259" key="10">
    <source>
        <dbReference type="PROSITE" id="PS50102"/>
    </source>
</evidence>
<proteinExistence type="predicted"/>
<feature type="domain" description="RRM" evidence="10">
    <location>
        <begin position="141"/>
        <end position="217"/>
    </location>
</feature>
<evidence type="ECO:0000256" key="7">
    <source>
        <dbReference type="ARBA" id="ARBA00023242"/>
    </source>
</evidence>
<evidence type="ECO:0000256" key="8">
    <source>
        <dbReference type="PROSITE-ProRule" id="PRU00176"/>
    </source>
</evidence>
<dbReference type="AlphaFoldDB" id="A0A834IQB2"/>
<feature type="region of interest" description="Disordered" evidence="9">
    <location>
        <begin position="1"/>
        <end position="72"/>
    </location>
</feature>